<gene>
    <name evidence="1" type="ORF">HCJ95_19645</name>
</gene>
<dbReference type="RefSeq" id="WP_125499567.1">
    <property type="nucleotide sequence ID" value="NZ_BMVZ01000005.1"/>
</dbReference>
<name>A0ABX0YZ15_STRTL</name>
<evidence type="ECO:0000313" key="2">
    <source>
        <dbReference type="Proteomes" id="UP000635996"/>
    </source>
</evidence>
<comment type="caution">
    <text evidence="1">The sequence shown here is derived from an EMBL/GenBank/DDBJ whole genome shotgun (WGS) entry which is preliminary data.</text>
</comment>
<sequence>MNLTQQYLLDAYRAQCRGEPAPPAPGTEEWQLVREWRDRREFDAVVAGRPVRRRRRPARTWRWLLPSRAAHRDGSGRRSGAT</sequence>
<keyword evidence="2" id="KW-1185">Reference proteome</keyword>
<dbReference type="Proteomes" id="UP000635996">
    <property type="component" value="Unassembled WGS sequence"/>
</dbReference>
<organism evidence="1 2">
    <name type="scientific">Streptomyces thermoviolaceus subsp. thermoviolaceus</name>
    <dbReference type="NCBI Taxonomy" id="66860"/>
    <lineage>
        <taxon>Bacteria</taxon>
        <taxon>Bacillati</taxon>
        <taxon>Actinomycetota</taxon>
        <taxon>Actinomycetes</taxon>
        <taxon>Kitasatosporales</taxon>
        <taxon>Streptomycetaceae</taxon>
        <taxon>Streptomyces</taxon>
    </lineage>
</organism>
<accession>A0ABX0YZ15</accession>
<reference evidence="1 2" key="1">
    <citation type="submission" date="2020-03" db="EMBL/GenBank/DDBJ databases">
        <title>WGS of actinomycetes isolated from Thailand.</title>
        <authorList>
            <person name="Thawai C."/>
        </authorList>
    </citation>
    <scope>NUCLEOTIDE SEQUENCE [LARGE SCALE GENOMIC DNA]</scope>
    <source>
        <strain evidence="1 2">NBRC 13905</strain>
    </source>
</reference>
<protein>
    <submittedName>
        <fullName evidence="1">Uncharacterized protein</fullName>
    </submittedName>
</protein>
<dbReference type="EMBL" id="JAATEL010000022">
    <property type="protein sequence ID" value="NJP16431.1"/>
    <property type="molecule type" value="Genomic_DNA"/>
</dbReference>
<proteinExistence type="predicted"/>
<evidence type="ECO:0000313" key="1">
    <source>
        <dbReference type="EMBL" id="NJP16431.1"/>
    </source>
</evidence>